<dbReference type="InterPro" id="IPR036899">
    <property type="entry name" value="Ribosomal_uL13_sf"/>
</dbReference>
<protein>
    <recommendedName>
        <fullName evidence="6">Mitochondrial ribosomal protein L13</fullName>
    </recommendedName>
</protein>
<gene>
    <name evidence="4" type="ORF">CDAUBV1_LOCUS5529</name>
</gene>
<comment type="similarity">
    <text evidence="1">Belongs to the universal ribosomal protein uL13 family.</text>
</comment>
<dbReference type="AlphaFoldDB" id="A0AAV2T5C3"/>
<dbReference type="EMBL" id="CAXLJL010000134">
    <property type="protein sequence ID" value="CAL5132683.1"/>
    <property type="molecule type" value="Genomic_DNA"/>
</dbReference>
<dbReference type="GO" id="GO:0005762">
    <property type="term" value="C:mitochondrial large ribosomal subunit"/>
    <property type="evidence" value="ECO:0007669"/>
    <property type="project" value="TreeGrafter"/>
</dbReference>
<dbReference type="InterPro" id="IPR005822">
    <property type="entry name" value="Ribosomal_uL13"/>
</dbReference>
<name>A0AAV2T5C3_CALDB</name>
<proteinExistence type="inferred from homology"/>
<comment type="caution">
    <text evidence="4">The sequence shown here is derived from an EMBL/GenBank/DDBJ whole genome shotgun (WGS) entry which is preliminary data.</text>
</comment>
<evidence type="ECO:0000256" key="1">
    <source>
        <dbReference type="ARBA" id="ARBA00006227"/>
    </source>
</evidence>
<evidence type="ECO:0000313" key="5">
    <source>
        <dbReference type="Proteomes" id="UP001497525"/>
    </source>
</evidence>
<reference evidence="4" key="1">
    <citation type="submission" date="2024-06" db="EMBL/GenBank/DDBJ databases">
        <authorList>
            <person name="Liu X."/>
            <person name="Lenzi L."/>
            <person name="Haldenby T S."/>
            <person name="Uol C."/>
        </authorList>
    </citation>
    <scope>NUCLEOTIDE SEQUENCE</scope>
</reference>
<evidence type="ECO:0008006" key="6">
    <source>
        <dbReference type="Google" id="ProtNLM"/>
    </source>
</evidence>
<sequence length="199" mass="24061">MSQWRVQQWRAFAKQWLLYDAYMQCPMLSGEKLAKYLMGKNIRYYDPQSDFGFHVVAFDCRHVAVKDNSYYWKRFLYPTHTRFGRFRVDETMEEIHMRNPTEIMLREVRVNMPHCKGRKYWLERLHLYADGIETIPKEILGNISGVIRRVMPIPKRLDEYTADELASYPKLFDWPEDYHVAPLSTLYLPEEPKKKNKRE</sequence>
<dbReference type="Proteomes" id="UP001497525">
    <property type="component" value="Unassembled WGS sequence"/>
</dbReference>
<evidence type="ECO:0000256" key="3">
    <source>
        <dbReference type="ARBA" id="ARBA00023274"/>
    </source>
</evidence>
<evidence type="ECO:0000313" key="4">
    <source>
        <dbReference type="EMBL" id="CAL5132683.1"/>
    </source>
</evidence>
<dbReference type="Pfam" id="PF00572">
    <property type="entry name" value="Ribosomal_L13"/>
    <property type="match status" value="1"/>
</dbReference>
<keyword evidence="2" id="KW-0689">Ribosomal protein</keyword>
<dbReference type="PANTHER" id="PTHR11545">
    <property type="entry name" value="RIBOSOMAL PROTEIN L13"/>
    <property type="match status" value="1"/>
</dbReference>
<evidence type="ECO:0000256" key="2">
    <source>
        <dbReference type="ARBA" id="ARBA00022980"/>
    </source>
</evidence>
<organism evidence="4 5">
    <name type="scientific">Calicophoron daubneyi</name>
    <name type="common">Rumen fluke</name>
    <name type="synonym">Paramphistomum daubneyi</name>
    <dbReference type="NCBI Taxonomy" id="300641"/>
    <lineage>
        <taxon>Eukaryota</taxon>
        <taxon>Metazoa</taxon>
        <taxon>Spiralia</taxon>
        <taxon>Lophotrochozoa</taxon>
        <taxon>Platyhelminthes</taxon>
        <taxon>Trematoda</taxon>
        <taxon>Digenea</taxon>
        <taxon>Plagiorchiida</taxon>
        <taxon>Pronocephalata</taxon>
        <taxon>Paramphistomoidea</taxon>
        <taxon>Paramphistomidae</taxon>
        <taxon>Calicophoron</taxon>
    </lineage>
</organism>
<dbReference type="GO" id="GO:0003729">
    <property type="term" value="F:mRNA binding"/>
    <property type="evidence" value="ECO:0007669"/>
    <property type="project" value="TreeGrafter"/>
</dbReference>
<dbReference type="GO" id="GO:0017148">
    <property type="term" value="P:negative regulation of translation"/>
    <property type="evidence" value="ECO:0007669"/>
    <property type="project" value="TreeGrafter"/>
</dbReference>
<dbReference type="PANTHER" id="PTHR11545:SF2">
    <property type="entry name" value="LARGE RIBOSOMAL SUBUNIT PROTEIN UL13M"/>
    <property type="match status" value="1"/>
</dbReference>
<dbReference type="GO" id="GO:0006412">
    <property type="term" value="P:translation"/>
    <property type="evidence" value="ECO:0007669"/>
    <property type="project" value="InterPro"/>
</dbReference>
<accession>A0AAV2T5C3</accession>
<keyword evidence="3" id="KW-0687">Ribonucleoprotein</keyword>
<dbReference type="SUPFAM" id="SSF52161">
    <property type="entry name" value="Ribosomal protein L13"/>
    <property type="match status" value="1"/>
</dbReference>
<dbReference type="Gene3D" id="3.90.1180.10">
    <property type="entry name" value="Ribosomal protein L13"/>
    <property type="match status" value="1"/>
</dbReference>
<dbReference type="GO" id="GO:0003735">
    <property type="term" value="F:structural constituent of ribosome"/>
    <property type="evidence" value="ECO:0007669"/>
    <property type="project" value="InterPro"/>
</dbReference>